<gene>
    <name evidence="1" type="ORF">FQN60_006704</name>
</gene>
<accession>A0A5J5CH64</accession>
<protein>
    <submittedName>
        <fullName evidence="1">Uncharacterized protein</fullName>
    </submittedName>
</protein>
<reference evidence="1 2" key="1">
    <citation type="submission" date="2019-08" db="EMBL/GenBank/DDBJ databases">
        <title>A chromosome-level genome assembly, high-density linkage maps, and genome scans reveal the genomic architecture of hybrid incompatibilities underlying speciation via character displacement in darters (Percidae: Etheostominae).</title>
        <authorList>
            <person name="Moran R.L."/>
            <person name="Catchen J.M."/>
            <person name="Fuller R.C."/>
        </authorList>
    </citation>
    <scope>NUCLEOTIDE SEQUENCE [LARGE SCALE GENOMIC DNA]</scope>
    <source>
        <strain evidence="1">EspeVRDwgs_2016</strain>
        <tissue evidence="1">Muscle</tissue>
    </source>
</reference>
<evidence type="ECO:0000313" key="1">
    <source>
        <dbReference type="EMBL" id="KAA8579611.1"/>
    </source>
</evidence>
<dbReference type="Proteomes" id="UP000327493">
    <property type="component" value="Chromosome 24"/>
</dbReference>
<proteinExistence type="predicted"/>
<comment type="caution">
    <text evidence="1">The sequence shown here is derived from an EMBL/GenBank/DDBJ whole genome shotgun (WGS) entry which is preliminary data.</text>
</comment>
<keyword evidence="2" id="KW-1185">Reference proteome</keyword>
<sequence length="134" mass="14280">MPCFPLLHPACPVYARMPATTLLLPACHATPANVLYSCYAPQCHATPCSALLHPATSCYNPATTSNAPIQNERACQAPNSPRRGLPEVAVRNACLSAFMKVIKQKNKPSCTECSWASTCSAGYNLTGKLQQGSI</sequence>
<name>A0A5J5CH64_9PERO</name>
<dbReference type="AlphaFoldDB" id="A0A5J5CH64"/>
<evidence type="ECO:0000313" key="2">
    <source>
        <dbReference type="Proteomes" id="UP000327493"/>
    </source>
</evidence>
<organism evidence="1 2">
    <name type="scientific">Etheostoma spectabile</name>
    <name type="common">orangethroat darter</name>
    <dbReference type="NCBI Taxonomy" id="54343"/>
    <lineage>
        <taxon>Eukaryota</taxon>
        <taxon>Metazoa</taxon>
        <taxon>Chordata</taxon>
        <taxon>Craniata</taxon>
        <taxon>Vertebrata</taxon>
        <taxon>Euteleostomi</taxon>
        <taxon>Actinopterygii</taxon>
        <taxon>Neopterygii</taxon>
        <taxon>Teleostei</taxon>
        <taxon>Neoteleostei</taxon>
        <taxon>Acanthomorphata</taxon>
        <taxon>Eupercaria</taxon>
        <taxon>Perciformes</taxon>
        <taxon>Percoidei</taxon>
        <taxon>Percidae</taxon>
        <taxon>Etheostomatinae</taxon>
        <taxon>Etheostoma</taxon>
    </lineage>
</organism>
<dbReference type="EMBL" id="VOFY01000024">
    <property type="protein sequence ID" value="KAA8579611.1"/>
    <property type="molecule type" value="Genomic_DNA"/>
</dbReference>